<protein>
    <recommendedName>
        <fullName evidence="4">HTH luxR-type domain-containing protein</fullName>
    </recommendedName>
</protein>
<accession>A0A0U1KTF6</accession>
<organism evidence="5 6">
    <name type="scientific">Sporomusa ovata</name>
    <dbReference type="NCBI Taxonomy" id="2378"/>
    <lineage>
        <taxon>Bacteria</taxon>
        <taxon>Bacillati</taxon>
        <taxon>Bacillota</taxon>
        <taxon>Negativicutes</taxon>
        <taxon>Selenomonadales</taxon>
        <taxon>Sporomusaceae</taxon>
        <taxon>Sporomusa</taxon>
    </lineage>
</organism>
<dbReference type="SMART" id="SM00421">
    <property type="entry name" value="HTH_LUXR"/>
    <property type="match status" value="1"/>
</dbReference>
<dbReference type="CDD" id="cd06170">
    <property type="entry name" value="LuxR_C_like"/>
    <property type="match status" value="1"/>
</dbReference>
<dbReference type="InterPro" id="IPR036388">
    <property type="entry name" value="WH-like_DNA-bd_sf"/>
</dbReference>
<dbReference type="Pfam" id="PF00196">
    <property type="entry name" value="GerE"/>
    <property type="match status" value="1"/>
</dbReference>
<keyword evidence="3" id="KW-0804">Transcription</keyword>
<proteinExistence type="predicted"/>
<keyword evidence="1" id="KW-0805">Transcription regulation</keyword>
<evidence type="ECO:0000256" key="3">
    <source>
        <dbReference type="ARBA" id="ARBA00023163"/>
    </source>
</evidence>
<evidence type="ECO:0000256" key="1">
    <source>
        <dbReference type="ARBA" id="ARBA00023015"/>
    </source>
</evidence>
<feature type="domain" description="HTH luxR-type" evidence="4">
    <location>
        <begin position="26"/>
        <end position="91"/>
    </location>
</feature>
<evidence type="ECO:0000256" key="2">
    <source>
        <dbReference type="ARBA" id="ARBA00023125"/>
    </source>
</evidence>
<keyword evidence="2" id="KW-0238">DNA-binding</keyword>
<sequence>MLIKAMEPDEAFELELTDRERPSIEDIGAQYSLTDREKEVLLMVYEGHSNLKIADMLCISPFTVKRHLNNIFRKTAVKNRVELMHLVITTNR</sequence>
<dbReference type="InterPro" id="IPR000792">
    <property type="entry name" value="Tscrpt_reg_LuxR_C"/>
</dbReference>
<keyword evidence="6" id="KW-1185">Reference proteome</keyword>
<evidence type="ECO:0000313" key="6">
    <source>
        <dbReference type="Proteomes" id="UP000049855"/>
    </source>
</evidence>
<reference evidence="6" key="1">
    <citation type="submission" date="2015-03" db="EMBL/GenBank/DDBJ databases">
        <authorList>
            <person name="Nijsse Bart"/>
        </authorList>
    </citation>
    <scope>NUCLEOTIDE SEQUENCE [LARGE SCALE GENOMIC DNA]</scope>
</reference>
<name>A0A0U1KTF6_9FIRM</name>
<dbReference type="Proteomes" id="UP000049855">
    <property type="component" value="Unassembled WGS sequence"/>
</dbReference>
<dbReference type="PRINTS" id="PR00038">
    <property type="entry name" value="HTHLUXR"/>
</dbReference>
<gene>
    <name evidence="5" type="ORF">SpAn4DRAFT_1679</name>
</gene>
<dbReference type="PROSITE" id="PS50043">
    <property type="entry name" value="HTH_LUXR_2"/>
    <property type="match status" value="1"/>
</dbReference>
<dbReference type="PANTHER" id="PTHR44688">
    <property type="entry name" value="DNA-BINDING TRANSCRIPTIONAL ACTIVATOR DEVR_DOSR"/>
    <property type="match status" value="1"/>
</dbReference>
<dbReference type="EMBL" id="CTRP01000003">
    <property type="protein sequence ID" value="CQR70701.1"/>
    <property type="molecule type" value="Genomic_DNA"/>
</dbReference>
<dbReference type="PANTHER" id="PTHR44688:SF16">
    <property type="entry name" value="DNA-BINDING TRANSCRIPTIONAL ACTIVATOR DEVR_DOSR"/>
    <property type="match status" value="1"/>
</dbReference>
<evidence type="ECO:0000259" key="4">
    <source>
        <dbReference type="PROSITE" id="PS50043"/>
    </source>
</evidence>
<dbReference type="Gene3D" id="1.10.10.10">
    <property type="entry name" value="Winged helix-like DNA-binding domain superfamily/Winged helix DNA-binding domain"/>
    <property type="match status" value="1"/>
</dbReference>
<dbReference type="AlphaFoldDB" id="A0A0U1KTF6"/>
<dbReference type="InterPro" id="IPR016032">
    <property type="entry name" value="Sig_transdc_resp-reg_C-effctor"/>
</dbReference>
<dbReference type="SUPFAM" id="SSF46894">
    <property type="entry name" value="C-terminal effector domain of the bipartite response regulators"/>
    <property type="match status" value="1"/>
</dbReference>
<dbReference type="PROSITE" id="PS00622">
    <property type="entry name" value="HTH_LUXR_1"/>
    <property type="match status" value="1"/>
</dbReference>
<evidence type="ECO:0000313" key="5">
    <source>
        <dbReference type="EMBL" id="CQR70701.1"/>
    </source>
</evidence>
<dbReference type="GO" id="GO:0006355">
    <property type="term" value="P:regulation of DNA-templated transcription"/>
    <property type="evidence" value="ECO:0007669"/>
    <property type="project" value="InterPro"/>
</dbReference>
<dbReference type="GO" id="GO:0003677">
    <property type="term" value="F:DNA binding"/>
    <property type="evidence" value="ECO:0007669"/>
    <property type="project" value="UniProtKB-KW"/>
</dbReference>